<dbReference type="PROSITE" id="PS50004">
    <property type="entry name" value="C2"/>
    <property type="match status" value="1"/>
</dbReference>
<dbReference type="SMART" id="SM00239">
    <property type="entry name" value="C2"/>
    <property type="match status" value="1"/>
</dbReference>
<dbReference type="Gene3D" id="2.60.40.150">
    <property type="entry name" value="C2 domain"/>
    <property type="match status" value="1"/>
</dbReference>
<dbReference type="SUPFAM" id="SSF49562">
    <property type="entry name" value="C2 domain (Calcium/lipid-binding domain, CaLB)"/>
    <property type="match status" value="1"/>
</dbReference>
<dbReference type="AlphaFoldDB" id="A0ABD3DTQ0"/>
<dbReference type="EMBL" id="JAVIJP010000013">
    <property type="protein sequence ID" value="KAL3645643.1"/>
    <property type="molecule type" value="Genomic_DNA"/>
</dbReference>
<dbReference type="PANTHER" id="PTHR32246">
    <property type="entry name" value="INGRESSION PROTEIN FIC1"/>
    <property type="match status" value="1"/>
</dbReference>
<evidence type="ECO:0000313" key="2">
    <source>
        <dbReference type="EMBL" id="KAL3645643.1"/>
    </source>
</evidence>
<gene>
    <name evidence="2" type="ORF">CASFOL_010823</name>
</gene>
<reference evidence="3" key="1">
    <citation type="journal article" date="2024" name="IScience">
        <title>Strigolactones Initiate the Formation of Haustorium-like Structures in Castilleja.</title>
        <authorList>
            <person name="Buerger M."/>
            <person name="Peterson D."/>
            <person name="Chory J."/>
        </authorList>
    </citation>
    <scope>NUCLEOTIDE SEQUENCE [LARGE SCALE GENOMIC DNA]</scope>
</reference>
<dbReference type="InterPro" id="IPR000008">
    <property type="entry name" value="C2_dom"/>
</dbReference>
<feature type="domain" description="C2" evidence="1">
    <location>
        <begin position="1"/>
        <end position="125"/>
    </location>
</feature>
<dbReference type="PANTHER" id="PTHR32246:SF66">
    <property type="entry name" value="C2 DOMAIN-CONTAINING PROTEIN"/>
    <property type="match status" value="1"/>
</dbReference>
<dbReference type="InterPro" id="IPR035892">
    <property type="entry name" value="C2_domain_sf"/>
</dbReference>
<evidence type="ECO:0000259" key="1">
    <source>
        <dbReference type="PROSITE" id="PS50004"/>
    </source>
</evidence>
<sequence>MHHSNHNPILEITILSAQDLIKSTPMLFSRRIRPFITLTASSNTTSATRNHVKIYKTRMDDKGGVNPTWGDKFRIPFDQFLVNQRYQGVYLHLYTKHLLMGKTQLGWCLIPATDIVNQFSHVGSTQFLSYRLRARDGSRGHGIVNVSVRLDGSVGILHPPRSNQRLSVPNNFTNLQETHKSDESVIGIPVKNMNFLSNK</sequence>
<dbReference type="Pfam" id="PF00168">
    <property type="entry name" value="C2"/>
    <property type="match status" value="1"/>
</dbReference>
<evidence type="ECO:0000313" key="3">
    <source>
        <dbReference type="Proteomes" id="UP001632038"/>
    </source>
</evidence>
<comment type="caution">
    <text evidence="2">The sequence shown here is derived from an EMBL/GenBank/DDBJ whole genome shotgun (WGS) entry which is preliminary data.</text>
</comment>
<proteinExistence type="predicted"/>
<organism evidence="2 3">
    <name type="scientific">Castilleja foliolosa</name>
    <dbReference type="NCBI Taxonomy" id="1961234"/>
    <lineage>
        <taxon>Eukaryota</taxon>
        <taxon>Viridiplantae</taxon>
        <taxon>Streptophyta</taxon>
        <taxon>Embryophyta</taxon>
        <taxon>Tracheophyta</taxon>
        <taxon>Spermatophyta</taxon>
        <taxon>Magnoliopsida</taxon>
        <taxon>eudicotyledons</taxon>
        <taxon>Gunneridae</taxon>
        <taxon>Pentapetalae</taxon>
        <taxon>asterids</taxon>
        <taxon>lamiids</taxon>
        <taxon>Lamiales</taxon>
        <taxon>Orobanchaceae</taxon>
        <taxon>Pedicularideae</taxon>
        <taxon>Castillejinae</taxon>
        <taxon>Castilleja</taxon>
    </lineage>
</organism>
<dbReference type="Proteomes" id="UP001632038">
    <property type="component" value="Unassembled WGS sequence"/>
</dbReference>
<protein>
    <recommendedName>
        <fullName evidence="1">C2 domain-containing protein</fullName>
    </recommendedName>
</protein>
<keyword evidence="3" id="KW-1185">Reference proteome</keyword>
<accession>A0ABD3DTQ0</accession>
<name>A0ABD3DTQ0_9LAMI</name>